<evidence type="ECO:0000259" key="2">
    <source>
        <dbReference type="Pfam" id="PF21530"/>
    </source>
</evidence>
<feature type="domain" description="DNA helicase Pif1-like 2B" evidence="2">
    <location>
        <begin position="182"/>
        <end position="211"/>
    </location>
</feature>
<dbReference type="InterPro" id="IPR049163">
    <property type="entry name" value="Pif1-like_2B_dom"/>
</dbReference>
<evidence type="ECO:0000256" key="1">
    <source>
        <dbReference type="SAM" id="MobiDB-lite"/>
    </source>
</evidence>
<dbReference type="AlphaFoldDB" id="A0A8S3RQ97"/>
<gene>
    <name evidence="3" type="ORF">MEDL_24755</name>
</gene>
<keyword evidence="4" id="KW-1185">Reference proteome</keyword>
<comment type="caution">
    <text evidence="3">The sequence shown here is derived from an EMBL/GenBank/DDBJ whole genome shotgun (WGS) entry which is preliminary data.</text>
</comment>
<evidence type="ECO:0000313" key="3">
    <source>
        <dbReference type="EMBL" id="CAG2210699.1"/>
    </source>
</evidence>
<accession>A0A8S3RQ97</accession>
<reference evidence="3" key="1">
    <citation type="submission" date="2021-03" db="EMBL/GenBank/DDBJ databases">
        <authorList>
            <person name="Bekaert M."/>
        </authorList>
    </citation>
    <scope>NUCLEOTIDE SEQUENCE</scope>
</reference>
<proteinExistence type="predicted"/>
<dbReference type="EMBL" id="CAJPWZ010001243">
    <property type="protein sequence ID" value="CAG2210699.1"/>
    <property type="molecule type" value="Genomic_DNA"/>
</dbReference>
<dbReference type="Pfam" id="PF21530">
    <property type="entry name" value="Pif1_2B_dom"/>
    <property type="match status" value="1"/>
</dbReference>
<name>A0A8S3RQ97_MYTED</name>
<dbReference type="Proteomes" id="UP000683360">
    <property type="component" value="Unassembled WGS sequence"/>
</dbReference>
<evidence type="ECO:0000313" key="4">
    <source>
        <dbReference type="Proteomes" id="UP000683360"/>
    </source>
</evidence>
<sequence length="238" mass="26449">MFPILDGDNLHWTVLLSSIDLPATTESSTTDKSTTNNSTSTTNNSTSTKSEEMFTTTSRTQLATNDTITTRISKTKPTGFIESTEKPLTINTKFITTNKNTSSKSSSEYTTFRTFFNNNTQLCTCKSISIGQNLPTENYRIDKRSTSAYIRRHTSIYDERLSSMIMGYTGAIDPKSIASTNAAKTLVLKVGSPIILIRNISEGLFNGAKLKYRGKQTDKAMFYSAKIDRKIPKDSLYS</sequence>
<protein>
    <recommendedName>
        <fullName evidence="2">DNA helicase Pif1-like 2B domain-containing protein</fullName>
    </recommendedName>
</protein>
<feature type="compositionally biased region" description="Low complexity" evidence="1">
    <location>
        <begin position="25"/>
        <end position="48"/>
    </location>
</feature>
<organism evidence="3 4">
    <name type="scientific">Mytilus edulis</name>
    <name type="common">Blue mussel</name>
    <dbReference type="NCBI Taxonomy" id="6550"/>
    <lineage>
        <taxon>Eukaryota</taxon>
        <taxon>Metazoa</taxon>
        <taxon>Spiralia</taxon>
        <taxon>Lophotrochozoa</taxon>
        <taxon>Mollusca</taxon>
        <taxon>Bivalvia</taxon>
        <taxon>Autobranchia</taxon>
        <taxon>Pteriomorphia</taxon>
        <taxon>Mytilida</taxon>
        <taxon>Mytiloidea</taxon>
        <taxon>Mytilidae</taxon>
        <taxon>Mytilinae</taxon>
        <taxon>Mytilus</taxon>
    </lineage>
</organism>
<feature type="region of interest" description="Disordered" evidence="1">
    <location>
        <begin position="25"/>
        <end position="53"/>
    </location>
</feature>